<dbReference type="AlphaFoldDB" id="A0A5N0EBP9"/>
<dbReference type="Gene3D" id="3.90.550.10">
    <property type="entry name" value="Spore Coat Polysaccharide Biosynthesis Protein SpsA, Chain A"/>
    <property type="match status" value="1"/>
</dbReference>
<proteinExistence type="predicted"/>
<keyword evidence="2" id="KW-0808">Transferase</keyword>
<dbReference type="PANTHER" id="PTHR43685">
    <property type="entry name" value="GLYCOSYLTRANSFERASE"/>
    <property type="match status" value="1"/>
</dbReference>
<evidence type="ECO:0000313" key="3">
    <source>
        <dbReference type="Proteomes" id="UP000323876"/>
    </source>
</evidence>
<dbReference type="EMBL" id="VXLC01000013">
    <property type="protein sequence ID" value="KAA8886363.1"/>
    <property type="molecule type" value="Genomic_DNA"/>
</dbReference>
<dbReference type="InterPro" id="IPR029044">
    <property type="entry name" value="Nucleotide-diphossugar_trans"/>
</dbReference>
<dbReference type="GO" id="GO:0016740">
    <property type="term" value="F:transferase activity"/>
    <property type="evidence" value="ECO:0007669"/>
    <property type="project" value="UniProtKB-KW"/>
</dbReference>
<evidence type="ECO:0000313" key="2">
    <source>
        <dbReference type="EMBL" id="KAA8886363.1"/>
    </source>
</evidence>
<dbReference type="InterPro" id="IPR001173">
    <property type="entry name" value="Glyco_trans_2-like"/>
</dbReference>
<feature type="domain" description="Glycosyltransferase 2-like" evidence="1">
    <location>
        <begin position="63"/>
        <end position="205"/>
    </location>
</feature>
<dbReference type="PANTHER" id="PTHR43685:SF2">
    <property type="entry name" value="GLYCOSYLTRANSFERASE 2-LIKE DOMAIN-CONTAINING PROTEIN"/>
    <property type="match status" value="1"/>
</dbReference>
<keyword evidence="3" id="KW-1185">Reference proteome</keyword>
<protein>
    <submittedName>
        <fullName evidence="2">Glycosyltransferase family 2 protein</fullName>
    </submittedName>
</protein>
<dbReference type="SUPFAM" id="SSF53448">
    <property type="entry name" value="Nucleotide-diphospho-sugar transferases"/>
    <property type="match status" value="1"/>
</dbReference>
<evidence type="ECO:0000259" key="1">
    <source>
        <dbReference type="Pfam" id="PF00535"/>
    </source>
</evidence>
<dbReference type="OrthoDB" id="3177103at2"/>
<dbReference type="Pfam" id="PF00535">
    <property type="entry name" value="Glycos_transf_2"/>
    <property type="match status" value="1"/>
</dbReference>
<reference evidence="2 3" key="1">
    <citation type="submission" date="2019-09" db="EMBL/GenBank/DDBJ databases">
        <authorList>
            <person name="Wang X."/>
        </authorList>
    </citation>
    <scope>NUCLEOTIDE SEQUENCE [LARGE SCALE GENOMIC DNA]</scope>
    <source>
        <strain evidence="2 3">CICC 11023</strain>
    </source>
</reference>
<gene>
    <name evidence="2" type="ORF">F3087_24305</name>
</gene>
<dbReference type="InterPro" id="IPR050834">
    <property type="entry name" value="Glycosyltransf_2"/>
</dbReference>
<accession>A0A5N0EBP9</accession>
<dbReference type="Proteomes" id="UP000323876">
    <property type="component" value="Unassembled WGS sequence"/>
</dbReference>
<dbReference type="CDD" id="cd00761">
    <property type="entry name" value="Glyco_tranf_GTA_type"/>
    <property type="match status" value="1"/>
</dbReference>
<name>A0A5N0EBP9_9NOCA</name>
<comment type="caution">
    <text evidence="2">The sequence shown here is derived from an EMBL/GenBank/DDBJ whole genome shotgun (WGS) entry which is preliminary data.</text>
</comment>
<organism evidence="2 3">
    <name type="scientific">Nocardia colli</name>
    <dbReference type="NCBI Taxonomy" id="2545717"/>
    <lineage>
        <taxon>Bacteria</taxon>
        <taxon>Bacillati</taxon>
        <taxon>Actinomycetota</taxon>
        <taxon>Actinomycetes</taxon>
        <taxon>Mycobacteriales</taxon>
        <taxon>Nocardiaceae</taxon>
        <taxon>Nocardia</taxon>
    </lineage>
</organism>
<sequence length="400" mass="44296">MRDHLSSKRIGVRVPITLHTAKFRFTSDAVSGHRDCGRIGSVRNPPAPLGEQLSVHRSSRIDIVCPTFNRSTAIRATIDSVLAQTIEDWTLLVVSDGSTDDTDEVVRAYRDPRIKLLRVERFGHPGGPRNVGVAVATAPFVAYLDHDDRWLPTHLATLLGLLDAGATFAATGCIRVDESGNEVARSGFADHVWHPELQTTNAMFEPSRVGHARGLLAEVGGWTTVHAGYEDWDLWFRSARHGYHFDIAVEPTAILTIYPASRRNGLRPPQAVVLQRVASRTVAEAVVQAIAEAEYRTAARTAYLTEISSWYATLAHTGRFRLAAGVTPDTVEANLREYFTAHQKPCVLEELRFAPMGDQYVLLLPLWCATATHAQAIGRILHERFPQQHTYLRELVSATS</sequence>